<name>A0A1C7M790_GRIFR</name>
<reference evidence="2 3" key="1">
    <citation type="submission" date="2016-03" db="EMBL/GenBank/DDBJ databases">
        <title>Whole genome sequencing of Grifola frondosa 9006-11.</title>
        <authorList>
            <person name="Min B."/>
            <person name="Park H."/>
            <person name="Kim J.-G."/>
            <person name="Cho H."/>
            <person name="Oh Y.-L."/>
            <person name="Kong W.-S."/>
            <person name="Choi I.-G."/>
        </authorList>
    </citation>
    <scope>NUCLEOTIDE SEQUENCE [LARGE SCALE GENOMIC DNA]</scope>
    <source>
        <strain evidence="2 3">9006-11</strain>
    </source>
</reference>
<dbReference type="Proteomes" id="UP000092993">
    <property type="component" value="Unassembled WGS sequence"/>
</dbReference>
<evidence type="ECO:0000313" key="2">
    <source>
        <dbReference type="EMBL" id="OBZ72427.1"/>
    </source>
</evidence>
<proteinExistence type="predicted"/>
<dbReference type="AlphaFoldDB" id="A0A1C7M790"/>
<evidence type="ECO:0000313" key="3">
    <source>
        <dbReference type="Proteomes" id="UP000092993"/>
    </source>
</evidence>
<dbReference type="OrthoDB" id="2756183at2759"/>
<feature type="region of interest" description="Disordered" evidence="1">
    <location>
        <begin position="437"/>
        <end position="471"/>
    </location>
</feature>
<protein>
    <submittedName>
        <fullName evidence="2">Uncharacterized protein</fullName>
    </submittedName>
</protein>
<feature type="compositionally biased region" description="Polar residues" evidence="1">
    <location>
        <begin position="276"/>
        <end position="294"/>
    </location>
</feature>
<feature type="region of interest" description="Disordered" evidence="1">
    <location>
        <begin position="184"/>
        <end position="203"/>
    </location>
</feature>
<gene>
    <name evidence="2" type="ORF">A0H81_08001</name>
</gene>
<accession>A0A1C7M790</accession>
<feature type="compositionally biased region" description="Basic and acidic residues" evidence="1">
    <location>
        <begin position="517"/>
        <end position="540"/>
    </location>
</feature>
<dbReference type="EMBL" id="LUGG01000009">
    <property type="protein sequence ID" value="OBZ72427.1"/>
    <property type="molecule type" value="Genomic_DNA"/>
</dbReference>
<feature type="region of interest" description="Disordered" evidence="1">
    <location>
        <begin position="389"/>
        <end position="421"/>
    </location>
</feature>
<evidence type="ECO:0000256" key="1">
    <source>
        <dbReference type="SAM" id="MobiDB-lite"/>
    </source>
</evidence>
<feature type="compositionally biased region" description="Low complexity" evidence="1">
    <location>
        <begin position="313"/>
        <end position="332"/>
    </location>
</feature>
<feature type="region of interest" description="Disordered" evidence="1">
    <location>
        <begin position="104"/>
        <end position="124"/>
    </location>
</feature>
<comment type="caution">
    <text evidence="2">The sequence shown here is derived from an EMBL/GenBank/DDBJ whole genome shotgun (WGS) entry which is preliminary data.</text>
</comment>
<organism evidence="2 3">
    <name type="scientific">Grifola frondosa</name>
    <name type="common">Maitake</name>
    <name type="synonym">Polyporus frondosus</name>
    <dbReference type="NCBI Taxonomy" id="5627"/>
    <lineage>
        <taxon>Eukaryota</taxon>
        <taxon>Fungi</taxon>
        <taxon>Dikarya</taxon>
        <taxon>Basidiomycota</taxon>
        <taxon>Agaricomycotina</taxon>
        <taxon>Agaricomycetes</taxon>
        <taxon>Polyporales</taxon>
        <taxon>Grifolaceae</taxon>
        <taxon>Grifola</taxon>
    </lineage>
</organism>
<feature type="region of interest" description="Disordered" evidence="1">
    <location>
        <begin position="245"/>
        <end position="332"/>
    </location>
</feature>
<feature type="region of interest" description="Disordered" evidence="1">
    <location>
        <begin position="517"/>
        <end position="546"/>
    </location>
</feature>
<keyword evidence="3" id="KW-1185">Reference proteome</keyword>
<sequence>MALDEVPSSIAVGTVSTPCSVVEQSHSVSLFATAKTPLLRAVHIQATSSIFAMRQGKAFSVEELVQRVVEATQAILPMEPTQKTSKITMPTLFGSPDLTFDISAVSSTSTSPPPTPTHGFSLPDTSPRIVVADNDYQSDCDPQLCNLAQRRGFKGLPILQTSLMIASKANLLSPLTPETASSFASRFAGSKRPPSSPEPDYFDSDPLCRGAGSFFADRVPNETRATVVSPHPDIYDLSIYTCRASRRPRQSNDARRLKKPQPHTKGSILDEHPRTNNEPSLPCTTIESSTTQSALDRPKSNRAPILPLSSASLPHPAITATTTATTPLPLRDTLLPRPITTLRPLVLPQQVARRESYHQDLDIQPAAHSHSHTPRPLLLPLQLARRASACATSTPAPPRLLSPEDSASGSGGPATEQRHSQQIDDIILLLDGSGIIREGPAEEAPPSRDAPPLDTSPPILPLLQPENSSSSSFSLVVVPTLEDQDGEWEDAGAQMREQRLSRQIEDILELLDQSAEDHQVVGDSADARQDGEEPPSRDEQCCTYAI</sequence>